<gene>
    <name evidence="1" type="ORF">Thiowin_01671</name>
</gene>
<proteinExistence type="predicted"/>
<dbReference type="RefSeq" id="WP_328987247.1">
    <property type="nucleotide sequence ID" value="NZ_CP121472.1"/>
</dbReference>
<protein>
    <submittedName>
        <fullName evidence="1">Uncharacterized protein</fullName>
    </submittedName>
</protein>
<evidence type="ECO:0000313" key="1">
    <source>
        <dbReference type="EMBL" id="WPL16702.1"/>
    </source>
</evidence>
<accession>A0ABZ0S852</accession>
<dbReference type="EMBL" id="CP121472">
    <property type="protein sequence ID" value="WPL16702.1"/>
    <property type="molecule type" value="Genomic_DNA"/>
</dbReference>
<sequence length="136" mass="16208">MDIPETDRIKHRQIHFRDLHPERNDAETAARFLKDVEGVLDTRPASPVLLNLSYDIHQICLEEIDTALRELGLHLDNGLLYRMKRALAYYTEETLRENHGIKRAESQCTKKVFARRFESIEHGCRDQRPEHWRRYL</sequence>
<keyword evidence="2" id="KW-1185">Reference proteome</keyword>
<organism evidence="1 2">
    <name type="scientific">Thiorhodovibrio winogradskyi</name>
    <dbReference type="NCBI Taxonomy" id="77007"/>
    <lineage>
        <taxon>Bacteria</taxon>
        <taxon>Pseudomonadati</taxon>
        <taxon>Pseudomonadota</taxon>
        <taxon>Gammaproteobacteria</taxon>
        <taxon>Chromatiales</taxon>
        <taxon>Chromatiaceae</taxon>
        <taxon>Thiorhodovibrio</taxon>
    </lineage>
</organism>
<reference evidence="1 2" key="1">
    <citation type="journal article" date="2023" name="Microorganisms">
        <title>Thiorhodovibrio frisius and Trv. litoralis spp. nov., Two Novel Members from a Clade of Fastidious Purple Sulfur Bacteria That Exhibit Unique Red-Shifted Light-Harvesting Capabilities.</title>
        <authorList>
            <person name="Methner A."/>
            <person name="Kuzyk S.B."/>
            <person name="Petersen J."/>
            <person name="Bauer S."/>
            <person name="Brinkmann H."/>
            <person name="Sichau K."/>
            <person name="Wanner G."/>
            <person name="Wolf J."/>
            <person name="Neumann-Schaal M."/>
            <person name="Henke P."/>
            <person name="Tank M."/>
            <person name="Sproer C."/>
            <person name="Bunk B."/>
            <person name="Overmann J."/>
        </authorList>
    </citation>
    <scope>NUCLEOTIDE SEQUENCE [LARGE SCALE GENOMIC DNA]</scope>
    <source>
        <strain evidence="1 2">DSM 6702</strain>
    </source>
</reference>
<name>A0ABZ0S852_9GAMM</name>
<evidence type="ECO:0000313" key="2">
    <source>
        <dbReference type="Proteomes" id="UP001432180"/>
    </source>
</evidence>
<dbReference type="Proteomes" id="UP001432180">
    <property type="component" value="Chromosome"/>
</dbReference>